<evidence type="ECO:0000313" key="3">
    <source>
        <dbReference type="Proteomes" id="UP001583177"/>
    </source>
</evidence>
<evidence type="ECO:0000313" key="2">
    <source>
        <dbReference type="EMBL" id="KAL1847676.1"/>
    </source>
</evidence>
<proteinExistence type="predicted"/>
<comment type="caution">
    <text evidence="2">The sequence shown here is derived from an EMBL/GenBank/DDBJ whole genome shotgun (WGS) entry which is preliminary data.</text>
</comment>
<feature type="region of interest" description="Disordered" evidence="1">
    <location>
        <begin position="331"/>
        <end position="360"/>
    </location>
</feature>
<reference evidence="2 3" key="1">
    <citation type="journal article" date="2024" name="IMA Fungus">
        <title>IMA Genome - F19 : A genome assembly and annotation guide to empower mycologists, including annotated draft genome sequences of Ceratocystis pirilliformis, Diaporthe australafricana, Fusarium ophioides, Paecilomyces lecythidis, and Sporothrix stenoceras.</title>
        <authorList>
            <person name="Aylward J."/>
            <person name="Wilson A.M."/>
            <person name="Visagie C.M."/>
            <person name="Spraker J."/>
            <person name="Barnes I."/>
            <person name="Buitendag C."/>
            <person name="Ceriani C."/>
            <person name="Del Mar Angel L."/>
            <person name="du Plessis D."/>
            <person name="Fuchs T."/>
            <person name="Gasser K."/>
            <person name="Kramer D."/>
            <person name="Li W."/>
            <person name="Munsamy K."/>
            <person name="Piso A."/>
            <person name="Price J.L."/>
            <person name="Sonnekus B."/>
            <person name="Thomas C."/>
            <person name="van der Nest A."/>
            <person name="van Dijk A."/>
            <person name="van Heerden A."/>
            <person name="van Vuuren N."/>
            <person name="Yilmaz N."/>
            <person name="Duong T.A."/>
            <person name="van der Merwe N.A."/>
            <person name="Wingfield M.J."/>
            <person name="Wingfield B.D."/>
        </authorList>
    </citation>
    <scope>NUCLEOTIDE SEQUENCE [LARGE SCALE GENOMIC DNA]</scope>
    <source>
        <strain evidence="2 3">CMW 18300</strain>
    </source>
</reference>
<dbReference type="Proteomes" id="UP001583177">
    <property type="component" value="Unassembled WGS sequence"/>
</dbReference>
<organism evidence="2 3">
    <name type="scientific">Diaporthe australafricana</name>
    <dbReference type="NCBI Taxonomy" id="127596"/>
    <lineage>
        <taxon>Eukaryota</taxon>
        <taxon>Fungi</taxon>
        <taxon>Dikarya</taxon>
        <taxon>Ascomycota</taxon>
        <taxon>Pezizomycotina</taxon>
        <taxon>Sordariomycetes</taxon>
        <taxon>Sordariomycetidae</taxon>
        <taxon>Diaporthales</taxon>
        <taxon>Diaporthaceae</taxon>
        <taxon>Diaporthe</taxon>
    </lineage>
</organism>
<accession>A0ABR3VXF5</accession>
<sequence length="360" mass="39108">MISDIRVGDYNGNGFKYVGFVPSYVSVSDDEPDIRASSLQGLNDTLLDRNGASQPNVDYVSTDYARLFFGLPGHGTQLIECGLYNSSFQVNFTFTDGQQDIQVIKTARLNGVNAQNSQTHDCGDDLESRPPQSCYAANTIYVSILEALGPYLVGRIDFDHYGFFYPVRTQIMSSIFMQTQELHDIFAEEEPLSIANLSMAAALEQVFTNVTLIIVGLFCIATADSRTFDTLFSTVLRTTRDAELNAAVTPSESAGDRPLSKNLARTRLRLLNYARVTGEDKNGSDVCARRAGVGTSFMVVNGGGSLDQCSEASAQQDVEQAAMSMTDVDSLLLPDEGSYPSPCADTSTSEVEDSSVIEGR</sequence>
<evidence type="ECO:0000256" key="1">
    <source>
        <dbReference type="SAM" id="MobiDB-lite"/>
    </source>
</evidence>
<gene>
    <name evidence="2" type="ORF">Daus18300_013882</name>
</gene>
<feature type="compositionally biased region" description="Acidic residues" evidence="1">
    <location>
        <begin position="350"/>
        <end position="360"/>
    </location>
</feature>
<protein>
    <submittedName>
        <fullName evidence="2">Uncharacterized protein</fullName>
    </submittedName>
</protein>
<keyword evidence="3" id="KW-1185">Reference proteome</keyword>
<name>A0ABR3VXF5_9PEZI</name>
<dbReference type="EMBL" id="JAWRVE010000236">
    <property type="protein sequence ID" value="KAL1847676.1"/>
    <property type="molecule type" value="Genomic_DNA"/>
</dbReference>